<keyword evidence="2" id="KW-1185">Reference proteome</keyword>
<name>A0AAV4A5X6_9GAST</name>
<evidence type="ECO:0000313" key="1">
    <source>
        <dbReference type="EMBL" id="GFO02780.1"/>
    </source>
</evidence>
<sequence>MSTKALVSTARVVPQCTGGCNKEPSSGLKIDSQTIAPKKRRQDSVNIIILIHLLVRRCCPAFACEPGEAARRRRDGTGRSTDEARRNSIMQISFPMRRL</sequence>
<reference evidence="1 2" key="1">
    <citation type="journal article" date="2021" name="Elife">
        <title>Chloroplast acquisition without the gene transfer in kleptoplastic sea slugs, Plakobranchus ocellatus.</title>
        <authorList>
            <person name="Maeda T."/>
            <person name="Takahashi S."/>
            <person name="Yoshida T."/>
            <person name="Shimamura S."/>
            <person name="Takaki Y."/>
            <person name="Nagai Y."/>
            <person name="Toyoda A."/>
            <person name="Suzuki Y."/>
            <person name="Arimoto A."/>
            <person name="Ishii H."/>
            <person name="Satoh N."/>
            <person name="Nishiyama T."/>
            <person name="Hasebe M."/>
            <person name="Maruyama T."/>
            <person name="Minagawa J."/>
            <person name="Obokata J."/>
            <person name="Shigenobu S."/>
        </authorList>
    </citation>
    <scope>NUCLEOTIDE SEQUENCE [LARGE SCALE GENOMIC DNA]</scope>
</reference>
<dbReference type="EMBL" id="BLXT01003625">
    <property type="protein sequence ID" value="GFO02780.1"/>
    <property type="molecule type" value="Genomic_DNA"/>
</dbReference>
<protein>
    <submittedName>
        <fullName evidence="1">Uncharacterized protein</fullName>
    </submittedName>
</protein>
<organism evidence="1 2">
    <name type="scientific">Plakobranchus ocellatus</name>
    <dbReference type="NCBI Taxonomy" id="259542"/>
    <lineage>
        <taxon>Eukaryota</taxon>
        <taxon>Metazoa</taxon>
        <taxon>Spiralia</taxon>
        <taxon>Lophotrochozoa</taxon>
        <taxon>Mollusca</taxon>
        <taxon>Gastropoda</taxon>
        <taxon>Heterobranchia</taxon>
        <taxon>Euthyneura</taxon>
        <taxon>Panpulmonata</taxon>
        <taxon>Sacoglossa</taxon>
        <taxon>Placobranchoidea</taxon>
        <taxon>Plakobranchidae</taxon>
        <taxon>Plakobranchus</taxon>
    </lineage>
</organism>
<evidence type="ECO:0000313" key="2">
    <source>
        <dbReference type="Proteomes" id="UP000735302"/>
    </source>
</evidence>
<proteinExistence type="predicted"/>
<accession>A0AAV4A5X6</accession>
<dbReference type="Proteomes" id="UP000735302">
    <property type="component" value="Unassembled WGS sequence"/>
</dbReference>
<dbReference type="AlphaFoldDB" id="A0AAV4A5X6"/>
<comment type="caution">
    <text evidence="1">The sequence shown here is derived from an EMBL/GenBank/DDBJ whole genome shotgun (WGS) entry which is preliminary data.</text>
</comment>
<gene>
    <name evidence="1" type="ORF">PoB_002928500</name>
</gene>